<dbReference type="AlphaFoldDB" id="A0A9D4G3D0"/>
<dbReference type="EMBL" id="JAIWYP010000006">
    <property type="protein sequence ID" value="KAH3807840.1"/>
    <property type="molecule type" value="Genomic_DNA"/>
</dbReference>
<protein>
    <submittedName>
        <fullName evidence="1">Uncharacterized protein</fullName>
    </submittedName>
</protein>
<organism evidence="1 2">
    <name type="scientific">Dreissena polymorpha</name>
    <name type="common">Zebra mussel</name>
    <name type="synonym">Mytilus polymorpha</name>
    <dbReference type="NCBI Taxonomy" id="45954"/>
    <lineage>
        <taxon>Eukaryota</taxon>
        <taxon>Metazoa</taxon>
        <taxon>Spiralia</taxon>
        <taxon>Lophotrochozoa</taxon>
        <taxon>Mollusca</taxon>
        <taxon>Bivalvia</taxon>
        <taxon>Autobranchia</taxon>
        <taxon>Heteroconchia</taxon>
        <taxon>Euheterodonta</taxon>
        <taxon>Imparidentia</taxon>
        <taxon>Neoheterodontei</taxon>
        <taxon>Myida</taxon>
        <taxon>Dreissenoidea</taxon>
        <taxon>Dreissenidae</taxon>
        <taxon>Dreissena</taxon>
    </lineage>
</organism>
<accession>A0A9D4G3D0</accession>
<reference evidence="1" key="1">
    <citation type="journal article" date="2019" name="bioRxiv">
        <title>The Genome of the Zebra Mussel, Dreissena polymorpha: A Resource for Invasive Species Research.</title>
        <authorList>
            <person name="McCartney M.A."/>
            <person name="Auch B."/>
            <person name="Kono T."/>
            <person name="Mallez S."/>
            <person name="Zhang Y."/>
            <person name="Obille A."/>
            <person name="Becker A."/>
            <person name="Abrahante J.E."/>
            <person name="Garbe J."/>
            <person name="Badalamenti J.P."/>
            <person name="Herman A."/>
            <person name="Mangelson H."/>
            <person name="Liachko I."/>
            <person name="Sullivan S."/>
            <person name="Sone E.D."/>
            <person name="Koren S."/>
            <person name="Silverstein K.A.T."/>
            <person name="Beckman K.B."/>
            <person name="Gohl D.M."/>
        </authorList>
    </citation>
    <scope>NUCLEOTIDE SEQUENCE</scope>
    <source>
        <strain evidence="1">Duluth1</strain>
        <tissue evidence="1">Whole animal</tissue>
    </source>
</reference>
<keyword evidence="2" id="KW-1185">Reference proteome</keyword>
<evidence type="ECO:0000313" key="2">
    <source>
        <dbReference type="Proteomes" id="UP000828390"/>
    </source>
</evidence>
<reference evidence="1" key="2">
    <citation type="submission" date="2020-11" db="EMBL/GenBank/DDBJ databases">
        <authorList>
            <person name="McCartney M.A."/>
            <person name="Auch B."/>
            <person name="Kono T."/>
            <person name="Mallez S."/>
            <person name="Becker A."/>
            <person name="Gohl D.M."/>
            <person name="Silverstein K.A.T."/>
            <person name="Koren S."/>
            <person name="Bechman K.B."/>
            <person name="Herman A."/>
            <person name="Abrahante J.E."/>
            <person name="Garbe J."/>
        </authorList>
    </citation>
    <scope>NUCLEOTIDE SEQUENCE</scope>
    <source>
        <strain evidence="1">Duluth1</strain>
        <tissue evidence="1">Whole animal</tissue>
    </source>
</reference>
<proteinExistence type="predicted"/>
<evidence type="ECO:0000313" key="1">
    <source>
        <dbReference type="EMBL" id="KAH3807840.1"/>
    </source>
</evidence>
<sequence>MLFERFCVQKEIHGDTAIILTSSASKFGFVVNISDSLAFLPVQRHPSTQT</sequence>
<comment type="caution">
    <text evidence="1">The sequence shown here is derived from an EMBL/GenBank/DDBJ whole genome shotgun (WGS) entry which is preliminary data.</text>
</comment>
<gene>
    <name evidence="1" type="ORF">DPMN_136188</name>
</gene>
<name>A0A9D4G3D0_DREPO</name>
<dbReference type="Proteomes" id="UP000828390">
    <property type="component" value="Unassembled WGS sequence"/>
</dbReference>